<dbReference type="SUPFAM" id="SSF50978">
    <property type="entry name" value="WD40 repeat-like"/>
    <property type="match status" value="1"/>
</dbReference>
<dbReference type="InterPro" id="IPR036322">
    <property type="entry name" value="WD40_repeat_dom_sf"/>
</dbReference>
<evidence type="ECO:0000313" key="1">
    <source>
        <dbReference type="EMBL" id="KAK6630846.1"/>
    </source>
</evidence>
<gene>
    <name evidence="1" type="ORF">RUM44_003016</name>
</gene>
<dbReference type="Proteomes" id="UP001359485">
    <property type="component" value="Unassembled WGS sequence"/>
</dbReference>
<dbReference type="SMART" id="SM00320">
    <property type="entry name" value="WD40"/>
    <property type="match status" value="4"/>
</dbReference>
<protein>
    <recommendedName>
        <fullName evidence="3">Protein NEDD1</fullName>
    </recommendedName>
</protein>
<evidence type="ECO:0008006" key="3">
    <source>
        <dbReference type="Google" id="ProtNLM"/>
    </source>
</evidence>
<dbReference type="InterPro" id="IPR001680">
    <property type="entry name" value="WD40_rpt"/>
</dbReference>
<proteinExistence type="predicted"/>
<dbReference type="Gene3D" id="2.130.10.10">
    <property type="entry name" value="YVTN repeat-like/Quinoprotein amine dehydrogenase"/>
    <property type="match status" value="2"/>
</dbReference>
<keyword evidence="2" id="KW-1185">Reference proteome</keyword>
<dbReference type="PANTHER" id="PTHR44414:SF1">
    <property type="entry name" value="PROTEIN NEDD1"/>
    <property type="match status" value="1"/>
</dbReference>
<dbReference type="InterPro" id="IPR015943">
    <property type="entry name" value="WD40/YVTN_repeat-like_dom_sf"/>
</dbReference>
<accession>A0ABR1AXF0</accession>
<evidence type="ECO:0000313" key="2">
    <source>
        <dbReference type="Proteomes" id="UP001359485"/>
    </source>
</evidence>
<organism evidence="1 2">
    <name type="scientific">Polyplax serrata</name>
    <name type="common">Common mouse louse</name>
    <dbReference type="NCBI Taxonomy" id="468196"/>
    <lineage>
        <taxon>Eukaryota</taxon>
        <taxon>Metazoa</taxon>
        <taxon>Ecdysozoa</taxon>
        <taxon>Arthropoda</taxon>
        <taxon>Hexapoda</taxon>
        <taxon>Insecta</taxon>
        <taxon>Pterygota</taxon>
        <taxon>Neoptera</taxon>
        <taxon>Paraneoptera</taxon>
        <taxon>Psocodea</taxon>
        <taxon>Troctomorpha</taxon>
        <taxon>Phthiraptera</taxon>
        <taxon>Anoplura</taxon>
        <taxon>Polyplacidae</taxon>
        <taxon>Polyplax</taxon>
    </lineage>
</organism>
<dbReference type="PANTHER" id="PTHR44414">
    <property type="entry name" value="PROTEIN NEDD1"/>
    <property type="match status" value="1"/>
</dbReference>
<name>A0ABR1AXF0_POLSC</name>
<sequence>MSLATYSQELKVFSIEDEYSSPVTASITTVNPTHGRITWSGDGKWLAVAPVDRVRGPLPIFKYSNKQLQPMRYITLTNVASASFFNWTNRNIAVGNESGEIFVWDIKDKKIATKVEYTENHSVDLIAVNSEDNYIASASLTTNKICLHGLKTNKVINTFCLPKSGQTSSLKFCLCKKNYLAASSLESTICVWDIMRSDYVFKKLKAHEGACTDISFSPINFGVIASVSLTKTLKMFDIRECKSVLSVNIGEPMNSVDIILNGDKVALGTTGGSVIIYDLRVSKVLQAFKAHSGPVLCVKTQNIKIAKSYTEVEMSTPDAVENPSKTLDLSVMDIFSPIMRSNPKKDVSNCLLSQSKMLPVHSTPNLALNTTTESPSIYDDSFLKKVLSPLPQHKSAHSLSHTGHASPNAIAHIETPSNNANNNNNNNNYSSSFLFPIIEKPDSAEQIDCNLNVPVKTMVEPPEINSPNMNVNGGCGDGLHSTNSENRNLYYNDIVSEIRSCQNSILNEINSVRQEMKEMRNDFDKKFKLLKENCDSLRMLVKDDVQQEIYTGNCNSKIEHSCQRILLNELNESVLASEEKISNEIKLNALRLMHIYEVIKKAK</sequence>
<reference evidence="1 2" key="1">
    <citation type="submission" date="2023-09" db="EMBL/GenBank/DDBJ databases">
        <title>Genomes of two closely related lineages of the louse Polyplax serrata with different host specificities.</title>
        <authorList>
            <person name="Martinu J."/>
            <person name="Tarabai H."/>
            <person name="Stefka J."/>
            <person name="Hypsa V."/>
        </authorList>
    </citation>
    <scope>NUCLEOTIDE SEQUENCE [LARGE SCALE GENOMIC DNA]</scope>
    <source>
        <strain evidence="1">98ZLc_SE</strain>
    </source>
</reference>
<dbReference type="InterPro" id="IPR052818">
    <property type="entry name" value="NEDD1_Spindle_Assembly"/>
</dbReference>
<comment type="caution">
    <text evidence="1">The sequence shown here is derived from an EMBL/GenBank/DDBJ whole genome shotgun (WGS) entry which is preliminary data.</text>
</comment>
<dbReference type="EMBL" id="JAWJWF010000007">
    <property type="protein sequence ID" value="KAK6630846.1"/>
    <property type="molecule type" value="Genomic_DNA"/>
</dbReference>